<dbReference type="InterPro" id="IPR050055">
    <property type="entry name" value="EF-Tu_GTPase"/>
</dbReference>
<dbReference type="GO" id="GO:0005525">
    <property type="term" value="F:GTP binding"/>
    <property type="evidence" value="ECO:0007669"/>
    <property type="project" value="UniProtKB-KW"/>
</dbReference>
<dbReference type="CDD" id="cd03696">
    <property type="entry name" value="SelB_II"/>
    <property type="match status" value="1"/>
</dbReference>
<organism evidence="10 11">
    <name type="scientific">Abyssobacteria bacterium (strain SURF_5)</name>
    <dbReference type="NCBI Taxonomy" id="2093360"/>
    <lineage>
        <taxon>Bacteria</taxon>
        <taxon>Pseudomonadati</taxon>
        <taxon>Candidatus Hydrogenedentota</taxon>
        <taxon>Candidatus Abyssobacteria</taxon>
    </lineage>
</organism>
<dbReference type="Pfam" id="PF25461">
    <property type="entry name" value="Beta-barrel_SelB"/>
    <property type="match status" value="1"/>
</dbReference>
<keyword evidence="3" id="KW-0963">Cytoplasm</keyword>
<evidence type="ECO:0000259" key="9">
    <source>
        <dbReference type="PROSITE" id="PS51722"/>
    </source>
</evidence>
<dbReference type="InterPro" id="IPR036388">
    <property type="entry name" value="WH-like_DNA-bd_sf"/>
</dbReference>
<evidence type="ECO:0000256" key="4">
    <source>
        <dbReference type="ARBA" id="ARBA00022741"/>
    </source>
</evidence>
<dbReference type="InterPro" id="IPR000795">
    <property type="entry name" value="T_Tr_GTP-bd_dom"/>
</dbReference>
<dbReference type="Gene3D" id="3.40.50.300">
    <property type="entry name" value="P-loop containing nucleotide triphosphate hydrolases"/>
    <property type="match status" value="1"/>
</dbReference>
<dbReference type="AlphaFoldDB" id="A0A3A4NU04"/>
<dbReference type="NCBIfam" id="TIGR00231">
    <property type="entry name" value="small_GTP"/>
    <property type="match status" value="1"/>
</dbReference>
<sequence>MKHLVVGTAGHIDHGKSALVKALTGIDPDRLKEEKERGLTIDLGFAFLELADGTRVSFVDVPGHERFVKNMLAGAAGMDIVILVIDATESVMPQTREHLDIMKLLGVERGIVAITKIDLADAEMVEIVEAEIADLVEGTFLESAPVVRVSSKTGGGLDRIRALITEAVEQQRQKDEQGVFRFPIDRVFTMKGFGTVVTGTVFSGSLNEDEPVQVLPEGLSSRARQLQSHNQKQERISAGMRAALNLAGIAVEQLKRGDTVVKPGTAAATNRFDAKVRLLRTAPRNLRRSTTVKLYSATSQQVSRMIVFGENEIAPGSEGYVQMRCQKPICIFRGDRFVIRAESPEVTIGGGIVLDVAPQRARVRKRERRAWLQELDGALPAELARAFLSKEEAAVSLHELAVRLGLPAAMVTELIASPIKEGQVLALGSGEDAVLIAQNRHDFLKERALKELADFFKEQPHRLYMPREQLRSRLSGNLDAPLFERIISDLAESERVQVTREGLSLAGRRAGITQAQKSIKEQVEKIYLEAGYSPPTLMQAEEQAGDPAAAKKMISLLLEEGVLQKISPTLAYHKEFLESALKKIRVHFQTEQRLAVGDLKTVLGVSRKHAVPLLEYFDRIGLTARVGDYRVLKEKARA</sequence>
<evidence type="ECO:0000256" key="5">
    <source>
        <dbReference type="ARBA" id="ARBA00022917"/>
    </source>
</evidence>
<keyword evidence="6" id="KW-0342">GTP-binding</keyword>
<dbReference type="Proteomes" id="UP000265882">
    <property type="component" value="Unassembled WGS sequence"/>
</dbReference>
<dbReference type="InterPro" id="IPR015191">
    <property type="entry name" value="SelB_WHD4"/>
</dbReference>
<evidence type="ECO:0000256" key="6">
    <source>
        <dbReference type="ARBA" id="ARBA00023134"/>
    </source>
</evidence>
<dbReference type="InterPro" id="IPR009000">
    <property type="entry name" value="Transl_B-barrel_sf"/>
</dbReference>
<proteinExistence type="predicted"/>
<feature type="domain" description="Tr-type G" evidence="9">
    <location>
        <begin position="1"/>
        <end position="174"/>
    </location>
</feature>
<dbReference type="InterPro" id="IPR005225">
    <property type="entry name" value="Small_GTP-bd"/>
</dbReference>
<dbReference type="Gene3D" id="1.10.10.10">
    <property type="entry name" value="Winged helix-like DNA-binding domain superfamily/Winged helix DNA-binding domain"/>
    <property type="match status" value="1"/>
</dbReference>
<accession>A0A3A4NU04</accession>
<dbReference type="Pfam" id="PF00009">
    <property type="entry name" value="GTP_EFTU"/>
    <property type="match status" value="1"/>
</dbReference>
<comment type="caution">
    <text evidence="10">The sequence shown here is derived from an EMBL/GenBank/DDBJ whole genome shotgun (WGS) entry which is preliminary data.</text>
</comment>
<dbReference type="InterPro" id="IPR009001">
    <property type="entry name" value="Transl_elong_EF1A/Init_IF2_C"/>
</dbReference>
<keyword evidence="10" id="KW-0251">Elongation factor</keyword>
<evidence type="ECO:0000256" key="3">
    <source>
        <dbReference type="ARBA" id="ARBA00022490"/>
    </source>
</evidence>
<dbReference type="CDD" id="cd15491">
    <property type="entry name" value="selB_III"/>
    <property type="match status" value="1"/>
</dbReference>
<gene>
    <name evidence="10" type="primary">selB</name>
    <name evidence="10" type="ORF">C4520_04985</name>
</gene>
<evidence type="ECO:0000256" key="2">
    <source>
        <dbReference type="ARBA" id="ARBA00015953"/>
    </source>
</evidence>
<evidence type="ECO:0000313" key="10">
    <source>
        <dbReference type="EMBL" id="RJP24048.1"/>
    </source>
</evidence>
<dbReference type="SUPFAM" id="SSF50447">
    <property type="entry name" value="Translation proteins"/>
    <property type="match status" value="1"/>
</dbReference>
<dbReference type="SUPFAM" id="SSF52540">
    <property type="entry name" value="P-loop containing nucleoside triphosphate hydrolases"/>
    <property type="match status" value="1"/>
</dbReference>
<dbReference type="GO" id="GO:0003924">
    <property type="term" value="F:GTPase activity"/>
    <property type="evidence" value="ECO:0007669"/>
    <property type="project" value="InterPro"/>
</dbReference>
<dbReference type="InterPro" id="IPR015190">
    <property type="entry name" value="Elong_fac_SelB-wing-hlx_typ-2"/>
</dbReference>
<dbReference type="CDD" id="cd04171">
    <property type="entry name" value="SelB"/>
    <property type="match status" value="1"/>
</dbReference>
<dbReference type="GO" id="GO:0001514">
    <property type="term" value="P:selenocysteine incorporation"/>
    <property type="evidence" value="ECO:0007669"/>
    <property type="project" value="InterPro"/>
</dbReference>
<reference evidence="10 11" key="1">
    <citation type="journal article" date="2017" name="ISME J.">
        <title>Energy and carbon metabolisms in a deep terrestrial subsurface fluid microbial community.</title>
        <authorList>
            <person name="Momper L."/>
            <person name="Jungbluth S.P."/>
            <person name="Lee M.D."/>
            <person name="Amend J.P."/>
        </authorList>
    </citation>
    <scope>NUCLEOTIDE SEQUENCE [LARGE SCALE GENOMIC DNA]</scope>
    <source>
        <strain evidence="10">SURF_5</strain>
    </source>
</reference>
<dbReference type="Pfam" id="PF03144">
    <property type="entry name" value="GTP_EFTU_D2"/>
    <property type="match status" value="1"/>
</dbReference>
<dbReference type="PANTHER" id="PTHR43721:SF22">
    <property type="entry name" value="ELONGATION FACTOR TU, MITOCHONDRIAL"/>
    <property type="match status" value="1"/>
</dbReference>
<dbReference type="NCBIfam" id="TIGR00475">
    <property type="entry name" value="selB"/>
    <property type="match status" value="1"/>
</dbReference>
<dbReference type="PANTHER" id="PTHR43721">
    <property type="entry name" value="ELONGATION FACTOR TU-RELATED"/>
    <property type="match status" value="1"/>
</dbReference>
<dbReference type="SUPFAM" id="SSF50465">
    <property type="entry name" value="EF-Tu/eEF-1alpha/eIF2-gamma C-terminal domain"/>
    <property type="match status" value="1"/>
</dbReference>
<keyword evidence="4" id="KW-0547">Nucleotide-binding</keyword>
<evidence type="ECO:0000256" key="8">
    <source>
        <dbReference type="ARBA" id="ARBA00031615"/>
    </source>
</evidence>
<dbReference type="Pfam" id="PF09107">
    <property type="entry name" value="WHD_3rd_SelB"/>
    <property type="match status" value="1"/>
</dbReference>
<comment type="function">
    <text evidence="7">Translation factor necessary for the incorporation of selenocysteine into proteins. It probably replaces EF-Tu for the insertion of selenocysteine directed by the UGA codon. SelB binds GTP and GDP.</text>
</comment>
<dbReference type="GO" id="GO:0003723">
    <property type="term" value="F:RNA binding"/>
    <property type="evidence" value="ECO:0007669"/>
    <property type="project" value="InterPro"/>
</dbReference>
<dbReference type="SUPFAM" id="SSF46785">
    <property type="entry name" value="Winged helix' DNA-binding domain"/>
    <property type="match status" value="3"/>
</dbReference>
<evidence type="ECO:0000313" key="11">
    <source>
        <dbReference type="Proteomes" id="UP000265882"/>
    </source>
</evidence>
<protein>
    <recommendedName>
        <fullName evidence="2">Selenocysteine-specific elongation factor</fullName>
    </recommendedName>
    <alternativeName>
        <fullName evidence="8">SelB translation factor</fullName>
    </alternativeName>
</protein>
<evidence type="ECO:0000256" key="1">
    <source>
        <dbReference type="ARBA" id="ARBA00004496"/>
    </source>
</evidence>
<dbReference type="PRINTS" id="PR00315">
    <property type="entry name" value="ELONGATNFCT"/>
</dbReference>
<dbReference type="InterPro" id="IPR057335">
    <property type="entry name" value="Beta-barrel_SelB"/>
</dbReference>
<dbReference type="PROSITE" id="PS51722">
    <property type="entry name" value="G_TR_2"/>
    <property type="match status" value="1"/>
</dbReference>
<dbReference type="GO" id="GO:0003746">
    <property type="term" value="F:translation elongation factor activity"/>
    <property type="evidence" value="ECO:0007669"/>
    <property type="project" value="UniProtKB-KW"/>
</dbReference>
<dbReference type="Gene3D" id="2.40.30.10">
    <property type="entry name" value="Translation factors"/>
    <property type="match status" value="1"/>
</dbReference>
<keyword evidence="5" id="KW-0648">Protein biosynthesis</keyword>
<dbReference type="InterPro" id="IPR004535">
    <property type="entry name" value="Transl_elong_SelB"/>
</dbReference>
<comment type="subcellular location">
    <subcellularLocation>
        <location evidence="1">Cytoplasm</location>
    </subcellularLocation>
</comment>
<evidence type="ECO:0000256" key="7">
    <source>
        <dbReference type="ARBA" id="ARBA00025526"/>
    </source>
</evidence>
<dbReference type="Gene3D" id="1.10.10.2770">
    <property type="match status" value="1"/>
</dbReference>
<dbReference type="GO" id="GO:0005829">
    <property type="term" value="C:cytosol"/>
    <property type="evidence" value="ECO:0007669"/>
    <property type="project" value="TreeGrafter"/>
</dbReference>
<dbReference type="EMBL" id="QZKU01000041">
    <property type="protein sequence ID" value="RJP24048.1"/>
    <property type="molecule type" value="Genomic_DNA"/>
</dbReference>
<dbReference type="InterPro" id="IPR004161">
    <property type="entry name" value="EFTu-like_2"/>
</dbReference>
<name>A0A3A4NU04_ABYX5</name>
<dbReference type="InterPro" id="IPR036390">
    <property type="entry name" value="WH_DNA-bd_sf"/>
</dbReference>
<dbReference type="Pfam" id="PF09106">
    <property type="entry name" value="WHD_2nd_SelB"/>
    <property type="match status" value="1"/>
</dbReference>
<dbReference type="InterPro" id="IPR027417">
    <property type="entry name" value="P-loop_NTPase"/>
</dbReference>